<dbReference type="PANTHER" id="PTHR34585:SF22">
    <property type="entry name" value="HELIX-TURN-HELIX DOMAIN-CONTAINING PROTEIN"/>
    <property type="match status" value="1"/>
</dbReference>
<gene>
    <name evidence="1" type="ORF">ACFSQ6_03240</name>
</gene>
<protein>
    <submittedName>
        <fullName evidence="1">Helix-turn-helix domain-containing protein</fullName>
    </submittedName>
</protein>
<dbReference type="EMBL" id="JBHUMB010000005">
    <property type="protein sequence ID" value="MFD2742400.1"/>
    <property type="molecule type" value="Genomic_DNA"/>
</dbReference>
<sequence length="90" mass="10253">MQVNILTKEDLNQFKTELIQEIKQLLSSSDNSVSNKSHWLRSAEVRKLMSISPGTLQNLRINGVLPYRKVGGIMFYAIEDIQKMMEGGKL</sequence>
<dbReference type="SUPFAM" id="SSF46955">
    <property type="entry name" value="Putative DNA-binding domain"/>
    <property type="match status" value="1"/>
</dbReference>
<organism evidence="1 2">
    <name type="scientific">Sphingobacterium populi</name>
    <dbReference type="NCBI Taxonomy" id="1812824"/>
    <lineage>
        <taxon>Bacteria</taxon>
        <taxon>Pseudomonadati</taxon>
        <taxon>Bacteroidota</taxon>
        <taxon>Sphingobacteriia</taxon>
        <taxon>Sphingobacteriales</taxon>
        <taxon>Sphingobacteriaceae</taxon>
        <taxon>Sphingobacterium</taxon>
    </lineage>
</organism>
<dbReference type="RefSeq" id="WP_066754083.1">
    <property type="nucleotide sequence ID" value="NZ_JBHUMB010000005.1"/>
</dbReference>
<dbReference type="PANTHER" id="PTHR34585">
    <property type="match status" value="1"/>
</dbReference>
<name>A0ABW5U9X3_9SPHI</name>
<keyword evidence="2" id="KW-1185">Reference proteome</keyword>
<dbReference type="Proteomes" id="UP001597418">
    <property type="component" value="Unassembled WGS sequence"/>
</dbReference>
<reference evidence="2" key="1">
    <citation type="journal article" date="2019" name="Int. J. Syst. Evol. Microbiol.">
        <title>The Global Catalogue of Microorganisms (GCM) 10K type strain sequencing project: providing services to taxonomists for standard genome sequencing and annotation.</title>
        <authorList>
            <consortium name="The Broad Institute Genomics Platform"/>
            <consortium name="The Broad Institute Genome Sequencing Center for Infectious Disease"/>
            <person name="Wu L."/>
            <person name="Ma J."/>
        </authorList>
    </citation>
    <scope>NUCLEOTIDE SEQUENCE [LARGE SCALE GENOMIC DNA]</scope>
    <source>
        <strain evidence="2">KCTC 42247</strain>
    </source>
</reference>
<evidence type="ECO:0000313" key="2">
    <source>
        <dbReference type="Proteomes" id="UP001597418"/>
    </source>
</evidence>
<proteinExistence type="predicted"/>
<comment type="caution">
    <text evidence="1">The sequence shown here is derived from an EMBL/GenBank/DDBJ whole genome shotgun (WGS) entry which is preliminary data.</text>
</comment>
<accession>A0ABW5U9X3</accession>
<evidence type="ECO:0000313" key="1">
    <source>
        <dbReference type="EMBL" id="MFD2742400.1"/>
    </source>
</evidence>
<dbReference type="InterPro" id="IPR009061">
    <property type="entry name" value="DNA-bd_dom_put_sf"/>
</dbReference>